<keyword evidence="2" id="KW-1185">Reference proteome</keyword>
<dbReference type="EC" id="3.6.4.13" evidence="1"/>
<comment type="caution">
    <text evidence="1">The sequence shown here is derived from an EMBL/GenBank/DDBJ whole genome shotgun (WGS) entry which is preliminary data.</text>
</comment>
<proteinExistence type="predicted"/>
<accession>A0ACC1HCL2</accession>
<sequence>MLFEQYGFQRYIQRNLRECGFVKPTPIQMQAITATIHKRDLIACAPTGSGKTLAFILSILYDVHTAENRGFRALIVSPTRELATQIHNHVKNLTARHKLKTCLLTKASAALQAHDLSVRKKFDILVTTPLRLVHAIQHKEIELNAVQHLVLDEADRLLELGFIEQVDEILAACTNSNLNISLYSATIPSSVEQLATTIMKDPIRITIGANNAATDTIEQNLVYVGQEDGKLVEIRNMIHAGIKPPCLIFVQSIERAKELFHELVYDGMNVDVIHAERTQAQRDRIIENFKAGKLWFLIATELMARGIDFKGVNLVINYDFPQSLQSYIHRIGRTGRAGRPGKAVTFFTKEDAPFLKIIVNVMRESGCEVPEWMLNLRKPSKSMKKNLRKKPIERKTINTLSLYDKHRLQHK</sequence>
<keyword evidence="1" id="KW-0378">Hydrolase</keyword>
<feature type="non-terminal residue" evidence="1">
    <location>
        <position position="411"/>
    </location>
</feature>
<reference evidence="1" key="1">
    <citation type="submission" date="2022-06" db="EMBL/GenBank/DDBJ databases">
        <title>Phylogenomic reconstructions and comparative analyses of Kickxellomycotina fungi.</title>
        <authorList>
            <person name="Reynolds N.K."/>
            <person name="Stajich J.E."/>
            <person name="Barry K."/>
            <person name="Grigoriev I.V."/>
            <person name="Crous P."/>
            <person name="Smith M.E."/>
        </authorList>
    </citation>
    <scope>NUCLEOTIDE SEQUENCE</scope>
    <source>
        <strain evidence="1">RSA 2271</strain>
    </source>
</reference>
<evidence type="ECO:0000313" key="2">
    <source>
        <dbReference type="Proteomes" id="UP001145114"/>
    </source>
</evidence>
<evidence type="ECO:0000313" key="1">
    <source>
        <dbReference type="EMBL" id="KAJ1673017.1"/>
    </source>
</evidence>
<name>A0ACC1HCL2_9FUNG</name>
<dbReference type="EMBL" id="JAMZIH010007501">
    <property type="protein sequence ID" value="KAJ1673017.1"/>
    <property type="molecule type" value="Genomic_DNA"/>
</dbReference>
<organism evidence="1 2">
    <name type="scientific">Spiromyces aspiralis</name>
    <dbReference type="NCBI Taxonomy" id="68401"/>
    <lineage>
        <taxon>Eukaryota</taxon>
        <taxon>Fungi</taxon>
        <taxon>Fungi incertae sedis</taxon>
        <taxon>Zoopagomycota</taxon>
        <taxon>Kickxellomycotina</taxon>
        <taxon>Kickxellomycetes</taxon>
        <taxon>Kickxellales</taxon>
        <taxon>Kickxellaceae</taxon>
        <taxon>Spiromyces</taxon>
    </lineage>
</organism>
<dbReference type="Proteomes" id="UP001145114">
    <property type="component" value="Unassembled WGS sequence"/>
</dbReference>
<gene>
    <name evidence="1" type="primary">ROK1</name>
    <name evidence="1" type="ORF">EV182_006045</name>
</gene>
<protein>
    <submittedName>
        <fullName evidence="1">RNA-dependent ATPase rok1</fullName>
        <ecNumber evidence="1">3.6.4.13</ecNumber>
    </submittedName>
</protein>